<dbReference type="Proteomes" id="UP001157418">
    <property type="component" value="Unassembled WGS sequence"/>
</dbReference>
<name>A0AAU9N2U8_9ASTR</name>
<dbReference type="AlphaFoldDB" id="A0AAU9N2U8"/>
<dbReference type="EMBL" id="CAKMRJ010003334">
    <property type="protein sequence ID" value="CAH1432494.1"/>
    <property type="molecule type" value="Genomic_DNA"/>
</dbReference>
<evidence type="ECO:0000313" key="1">
    <source>
        <dbReference type="EMBL" id="CAH1432494.1"/>
    </source>
</evidence>
<comment type="caution">
    <text evidence="1">The sequence shown here is derived from an EMBL/GenBank/DDBJ whole genome shotgun (WGS) entry which is preliminary data.</text>
</comment>
<evidence type="ECO:0000313" key="2">
    <source>
        <dbReference type="Proteomes" id="UP001157418"/>
    </source>
</evidence>
<proteinExistence type="predicted"/>
<keyword evidence="2" id="KW-1185">Reference proteome</keyword>
<accession>A0AAU9N2U8</accession>
<reference evidence="1 2" key="1">
    <citation type="submission" date="2022-01" db="EMBL/GenBank/DDBJ databases">
        <authorList>
            <person name="Xiong W."/>
            <person name="Schranz E."/>
        </authorList>
    </citation>
    <scope>NUCLEOTIDE SEQUENCE [LARGE SCALE GENOMIC DNA]</scope>
</reference>
<protein>
    <submittedName>
        <fullName evidence="1">Uncharacterized protein</fullName>
    </submittedName>
</protein>
<organism evidence="1 2">
    <name type="scientific">Lactuca virosa</name>
    <dbReference type="NCBI Taxonomy" id="75947"/>
    <lineage>
        <taxon>Eukaryota</taxon>
        <taxon>Viridiplantae</taxon>
        <taxon>Streptophyta</taxon>
        <taxon>Embryophyta</taxon>
        <taxon>Tracheophyta</taxon>
        <taxon>Spermatophyta</taxon>
        <taxon>Magnoliopsida</taxon>
        <taxon>eudicotyledons</taxon>
        <taxon>Gunneridae</taxon>
        <taxon>Pentapetalae</taxon>
        <taxon>asterids</taxon>
        <taxon>campanulids</taxon>
        <taxon>Asterales</taxon>
        <taxon>Asteraceae</taxon>
        <taxon>Cichorioideae</taxon>
        <taxon>Cichorieae</taxon>
        <taxon>Lactucinae</taxon>
        <taxon>Lactuca</taxon>
    </lineage>
</organism>
<sequence length="83" mass="9583">MATSREYLYLHQPSDRKRPSDTALETDSVFFGCCEELVFVPTAHRHIVLPFEEPVKVCIFFIPQATVRLNASMTYLPLVHKIM</sequence>
<gene>
    <name evidence="1" type="ORF">LVIROSA_LOCUS19139</name>
</gene>